<proteinExistence type="predicted"/>
<evidence type="ECO:0008006" key="4">
    <source>
        <dbReference type="Google" id="ProtNLM"/>
    </source>
</evidence>
<dbReference type="SUPFAM" id="SSF48150">
    <property type="entry name" value="DNA-glycosylase"/>
    <property type="match status" value="1"/>
</dbReference>
<evidence type="ECO:0000313" key="3">
    <source>
        <dbReference type="Proteomes" id="UP000095210"/>
    </source>
</evidence>
<dbReference type="AlphaFoldDB" id="A0AAC9MWE7"/>
<dbReference type="Proteomes" id="UP000095210">
    <property type="component" value="Chromosome"/>
</dbReference>
<feature type="compositionally biased region" description="Basic and acidic residues" evidence="1">
    <location>
        <begin position="10"/>
        <end position="22"/>
    </location>
</feature>
<dbReference type="GO" id="GO:0003824">
    <property type="term" value="F:catalytic activity"/>
    <property type="evidence" value="ECO:0007669"/>
    <property type="project" value="InterPro"/>
</dbReference>
<dbReference type="KEGG" id="ahm:TL08_00640"/>
<accession>A0AAC9MWE7</accession>
<reference evidence="3" key="1">
    <citation type="submission" date="2016-03" db="EMBL/GenBank/DDBJ databases">
        <title>Complete genome sequence of the type strain Actinoalloteichus hymeniacidonis DSM 45092.</title>
        <authorList>
            <person name="Schaffert L."/>
            <person name="Albersmeier A."/>
            <person name="Winkler A."/>
            <person name="Kalinowski J."/>
            <person name="Zotchev S."/>
            <person name="Ruckert C."/>
        </authorList>
    </citation>
    <scope>NUCLEOTIDE SEQUENCE [LARGE SCALE GENOMIC DNA]</scope>
    <source>
        <strain evidence="3">HPA177(T) (DSM 45092(T))</strain>
    </source>
</reference>
<name>A0AAC9MWE7_9PSEU</name>
<gene>
    <name evidence="2" type="ORF">TL08_00640</name>
</gene>
<dbReference type="EMBL" id="CP014859">
    <property type="protein sequence ID" value="AOS60976.1"/>
    <property type="molecule type" value="Genomic_DNA"/>
</dbReference>
<dbReference type="GO" id="GO:0006281">
    <property type="term" value="P:DNA repair"/>
    <property type="evidence" value="ECO:0007669"/>
    <property type="project" value="InterPro"/>
</dbReference>
<dbReference type="RefSeq" id="WP_236750438.1">
    <property type="nucleotide sequence ID" value="NZ_CP014859.1"/>
</dbReference>
<sequence length="230" mass="25393">MATRTTARSSTDRRRATQDTDSKAVVDKLLADSGQTYADEAGIRLRDKPASLYQLLVLAVLASAPIRSATAVDAAHELTESKMGTPRAMRQASRRDRIQALGRAHYVRYDESTATALGRGADLLLDRYGGDLRRLLDAADHQPERVAELLREFPRLGPVGADVFCREAQQVWPDLQPYFDDKTLAGAKRVGLPADADRLAALVEPEDYARLAAALVRADLEHRRSRRSKS</sequence>
<keyword evidence="3" id="KW-1185">Reference proteome</keyword>
<organism evidence="2 3">
    <name type="scientific">Actinoalloteichus hymeniacidonis</name>
    <dbReference type="NCBI Taxonomy" id="340345"/>
    <lineage>
        <taxon>Bacteria</taxon>
        <taxon>Bacillati</taxon>
        <taxon>Actinomycetota</taxon>
        <taxon>Actinomycetes</taxon>
        <taxon>Pseudonocardiales</taxon>
        <taxon>Pseudonocardiaceae</taxon>
        <taxon>Actinoalloteichus</taxon>
    </lineage>
</organism>
<evidence type="ECO:0000313" key="2">
    <source>
        <dbReference type="EMBL" id="AOS60976.1"/>
    </source>
</evidence>
<feature type="region of interest" description="Disordered" evidence="1">
    <location>
        <begin position="1"/>
        <end position="22"/>
    </location>
</feature>
<protein>
    <recommendedName>
        <fullName evidence="4">Endonuclease</fullName>
    </recommendedName>
</protein>
<evidence type="ECO:0000256" key="1">
    <source>
        <dbReference type="SAM" id="MobiDB-lite"/>
    </source>
</evidence>
<dbReference type="InterPro" id="IPR011257">
    <property type="entry name" value="DNA_glycosylase"/>
</dbReference>